<dbReference type="Proteomes" id="UP000008672">
    <property type="component" value="Unassembled WGS sequence"/>
</dbReference>
<dbReference type="Pfam" id="PF14291">
    <property type="entry name" value="DUF4371"/>
    <property type="match status" value="1"/>
</dbReference>
<dbReference type="HOGENOM" id="CLU_006175_1_2_1"/>
<sequence length="309" mass="34712">WLDYSVCEDKAFCFHCRAFGNGPSSDPAFRTTGFKTWKKTNEKFCEHSKCESHLEAVAKWKGCLQSRKGGSVASQLDCHKKRTVEDNSVIKNILFCARQGIPLQGHDEGIDSTNQGNLWELMRLHSNDNECQNEIIKIMASQVQDSIANGVKEAGVFSIIADETMDLSKHEQVALILRYVNPSFEIREQFVGFYRTLQMDGNSLATLIKSTLLALELDLSSLWDQCYDGAASMRGAYKGVAMLIHKENPLTHYVHCYAHILNLCTVDMVSSIPVVQNAFGILQTLQTFIEGSSKKHAVLEKMTSEKEYL</sequence>
<dbReference type="Ensembl" id="ENSLACT00000019842.1">
    <property type="protein sequence ID" value="ENSLACP00000019704.1"/>
    <property type="gene ID" value="ENSLACG00000017325.1"/>
</dbReference>
<dbReference type="STRING" id="7897.ENSLACP00000019704"/>
<reference evidence="2" key="3">
    <citation type="submission" date="2025-09" db="UniProtKB">
        <authorList>
            <consortium name="Ensembl"/>
        </authorList>
    </citation>
    <scope>IDENTIFICATION</scope>
</reference>
<evidence type="ECO:0000313" key="2">
    <source>
        <dbReference type="Ensembl" id="ENSLACP00000019704.1"/>
    </source>
</evidence>
<dbReference type="EMBL" id="AFYH01025194">
    <property type="status" value="NOT_ANNOTATED_CDS"/>
    <property type="molecule type" value="Genomic_DNA"/>
</dbReference>
<dbReference type="GeneTree" id="ENSGT00940000162068"/>
<dbReference type="AlphaFoldDB" id="H3BCT3"/>
<organism evidence="2 3">
    <name type="scientific">Latimeria chalumnae</name>
    <name type="common">Coelacanth</name>
    <dbReference type="NCBI Taxonomy" id="7897"/>
    <lineage>
        <taxon>Eukaryota</taxon>
        <taxon>Metazoa</taxon>
        <taxon>Chordata</taxon>
        <taxon>Craniata</taxon>
        <taxon>Vertebrata</taxon>
        <taxon>Euteleostomi</taxon>
        <taxon>Coelacanthiformes</taxon>
        <taxon>Coelacanthidae</taxon>
        <taxon>Latimeria</taxon>
    </lineage>
</organism>
<dbReference type="PANTHER" id="PTHR45749">
    <property type="match status" value="1"/>
</dbReference>
<dbReference type="InterPro" id="IPR012337">
    <property type="entry name" value="RNaseH-like_sf"/>
</dbReference>
<dbReference type="eggNOG" id="ENOG502QSU3">
    <property type="taxonomic scope" value="Eukaryota"/>
</dbReference>
<dbReference type="InParanoid" id="H3BCT3"/>
<accession>H3BCT3</accession>
<keyword evidence="3" id="KW-1185">Reference proteome</keyword>
<feature type="domain" description="DUF4371" evidence="1">
    <location>
        <begin position="131"/>
        <end position="239"/>
    </location>
</feature>
<evidence type="ECO:0000259" key="1">
    <source>
        <dbReference type="Pfam" id="PF14291"/>
    </source>
</evidence>
<evidence type="ECO:0000313" key="3">
    <source>
        <dbReference type="Proteomes" id="UP000008672"/>
    </source>
</evidence>
<dbReference type="SUPFAM" id="SSF53098">
    <property type="entry name" value="Ribonuclease H-like"/>
    <property type="match status" value="1"/>
</dbReference>
<reference evidence="3" key="1">
    <citation type="submission" date="2011-08" db="EMBL/GenBank/DDBJ databases">
        <title>The draft genome of Latimeria chalumnae.</title>
        <authorList>
            <person name="Di Palma F."/>
            <person name="Alfoldi J."/>
            <person name="Johnson J."/>
            <person name="Berlin A."/>
            <person name="Gnerre S."/>
            <person name="Jaffe D."/>
            <person name="MacCallum I."/>
            <person name="Young S."/>
            <person name="Walker B.J."/>
            <person name="Lander E."/>
            <person name="Lindblad-Toh K."/>
        </authorList>
    </citation>
    <scope>NUCLEOTIDE SEQUENCE [LARGE SCALE GENOMIC DNA]</scope>
    <source>
        <strain evidence="3">Wild caught</strain>
    </source>
</reference>
<proteinExistence type="predicted"/>
<name>H3BCT3_LATCH</name>
<protein>
    <recommendedName>
        <fullName evidence="1">DUF4371 domain-containing protein</fullName>
    </recommendedName>
</protein>
<dbReference type="PANTHER" id="PTHR45749:SF21">
    <property type="entry name" value="DUF4371 DOMAIN-CONTAINING PROTEIN"/>
    <property type="match status" value="1"/>
</dbReference>
<dbReference type="InterPro" id="IPR025398">
    <property type="entry name" value="DUF4371"/>
</dbReference>
<dbReference type="OMA" id="NILFCAR"/>
<reference evidence="2" key="2">
    <citation type="submission" date="2025-08" db="UniProtKB">
        <authorList>
            <consortium name="Ensembl"/>
        </authorList>
    </citation>
    <scope>IDENTIFICATION</scope>
</reference>